<feature type="region of interest" description="Disordered" evidence="1">
    <location>
        <begin position="204"/>
        <end position="247"/>
    </location>
</feature>
<comment type="caution">
    <text evidence="3">The sequence shown here is derived from an EMBL/GenBank/DDBJ whole genome shotgun (WGS) entry which is preliminary data.</text>
</comment>
<protein>
    <submittedName>
        <fullName evidence="3">Uncharacterized protein</fullName>
    </submittedName>
</protein>
<evidence type="ECO:0000313" key="4">
    <source>
        <dbReference type="Proteomes" id="UP001283361"/>
    </source>
</evidence>
<feature type="transmembrane region" description="Helical" evidence="2">
    <location>
        <begin position="117"/>
        <end position="145"/>
    </location>
</feature>
<dbReference type="EMBL" id="JAWDGP010005317">
    <property type="protein sequence ID" value="KAK3757879.1"/>
    <property type="molecule type" value="Genomic_DNA"/>
</dbReference>
<dbReference type="AlphaFoldDB" id="A0AAE0YV40"/>
<dbReference type="InterPro" id="IPR052108">
    <property type="entry name" value="MEGF/SIB"/>
</dbReference>
<name>A0AAE0YV40_9GAST</name>
<gene>
    <name evidence="3" type="ORF">RRG08_014435</name>
</gene>
<dbReference type="PANTHER" id="PTHR24035">
    <property type="entry name" value="MULTIPLE EPIDERMAL GROWTH FACTOR-LIKE DOMAINS PROTEIN"/>
    <property type="match status" value="1"/>
</dbReference>
<organism evidence="3 4">
    <name type="scientific">Elysia crispata</name>
    <name type="common">lettuce slug</name>
    <dbReference type="NCBI Taxonomy" id="231223"/>
    <lineage>
        <taxon>Eukaryota</taxon>
        <taxon>Metazoa</taxon>
        <taxon>Spiralia</taxon>
        <taxon>Lophotrochozoa</taxon>
        <taxon>Mollusca</taxon>
        <taxon>Gastropoda</taxon>
        <taxon>Heterobranchia</taxon>
        <taxon>Euthyneura</taxon>
        <taxon>Panpulmonata</taxon>
        <taxon>Sacoglossa</taxon>
        <taxon>Placobranchoidea</taxon>
        <taxon>Plakobranchidae</taxon>
        <taxon>Elysia</taxon>
    </lineage>
</organism>
<accession>A0AAE0YV40</accession>
<keyword evidence="2" id="KW-0812">Transmembrane</keyword>
<evidence type="ECO:0000256" key="1">
    <source>
        <dbReference type="SAM" id="MobiDB-lite"/>
    </source>
</evidence>
<dbReference type="Proteomes" id="UP001283361">
    <property type="component" value="Unassembled WGS sequence"/>
</dbReference>
<evidence type="ECO:0000256" key="2">
    <source>
        <dbReference type="SAM" id="Phobius"/>
    </source>
</evidence>
<proteinExistence type="predicted"/>
<keyword evidence="4" id="KW-1185">Reference proteome</keyword>
<feature type="compositionally biased region" description="Polar residues" evidence="1">
    <location>
        <begin position="236"/>
        <end position="247"/>
    </location>
</feature>
<feature type="region of interest" description="Disordered" evidence="1">
    <location>
        <begin position="304"/>
        <end position="324"/>
    </location>
</feature>
<feature type="region of interest" description="Disordered" evidence="1">
    <location>
        <begin position="337"/>
        <end position="358"/>
    </location>
</feature>
<sequence>MSINPMAPVITGNLFGNGSSLSSCQGVPGNRNCSSPGCHCAGGFQACTNTGCLGGCRDGWMGSSCNIQCTMGTWGANCTLYCGTYCQNNTCDPEDGFCICMPGAPVIDCTPSPENRAFLLTTFWLTVVILSLVSVIIMVVCGFTCRKPYLAKKRKVLNVVFRKSTTNGKMASKGVSTNTMMDSPQLRMLRNSIAMRKPNFIRKISRPSNSSNFQGSVHSSLGSGESQGRPNRKASRLSTGPGSGVQTNSTQFAKELAVAMPDYKIQFDQNGELKIMRREAGKKLDKESIKRIIVQKAHNVKAKVRKKAESHSGRASMDVVDKKNLSLRRESIDKVLEKKASKVSSVRLSSRAPPGKLS</sequence>
<keyword evidence="2" id="KW-1133">Transmembrane helix</keyword>
<keyword evidence="2" id="KW-0472">Membrane</keyword>
<feature type="compositionally biased region" description="Polar residues" evidence="1">
    <location>
        <begin position="206"/>
        <end position="229"/>
    </location>
</feature>
<dbReference type="Gene3D" id="2.170.300.10">
    <property type="entry name" value="Tie2 ligand-binding domain superfamily"/>
    <property type="match status" value="1"/>
</dbReference>
<reference evidence="3" key="1">
    <citation type="journal article" date="2023" name="G3 (Bethesda)">
        <title>A reference genome for the long-term kleptoplast-retaining sea slug Elysia crispata morphotype clarki.</title>
        <authorList>
            <person name="Eastman K.E."/>
            <person name="Pendleton A.L."/>
            <person name="Shaikh M.A."/>
            <person name="Suttiyut T."/>
            <person name="Ogas R."/>
            <person name="Tomko P."/>
            <person name="Gavelis G."/>
            <person name="Widhalm J.R."/>
            <person name="Wisecaver J.H."/>
        </authorList>
    </citation>
    <scope>NUCLEOTIDE SEQUENCE</scope>
    <source>
        <strain evidence="3">ECLA1</strain>
    </source>
</reference>
<evidence type="ECO:0000313" key="3">
    <source>
        <dbReference type="EMBL" id="KAK3757879.1"/>
    </source>
</evidence>
<dbReference type="PANTHER" id="PTHR24035:SF109">
    <property type="entry name" value="PROTEIN DRAPER"/>
    <property type="match status" value="1"/>
</dbReference>